<name>A0A939HCW6_9CLOT</name>
<protein>
    <submittedName>
        <fullName evidence="12">Membrane protein insertase YidC</fullName>
    </submittedName>
</protein>
<keyword evidence="7 10" id="KW-0472">Membrane</keyword>
<evidence type="ECO:0000313" key="13">
    <source>
        <dbReference type="Proteomes" id="UP000664218"/>
    </source>
</evidence>
<evidence type="ECO:0000256" key="2">
    <source>
        <dbReference type="ARBA" id="ARBA00022448"/>
    </source>
</evidence>
<dbReference type="CDD" id="cd20070">
    <property type="entry name" value="5TM_YidC_Alb3"/>
    <property type="match status" value="1"/>
</dbReference>
<evidence type="ECO:0000256" key="6">
    <source>
        <dbReference type="ARBA" id="ARBA00022989"/>
    </source>
</evidence>
<proteinExistence type="inferred from homology"/>
<comment type="caution">
    <text evidence="12">The sequence shown here is derived from an EMBL/GenBank/DDBJ whole genome shotgun (WGS) entry which is preliminary data.</text>
</comment>
<dbReference type="NCBIfam" id="TIGR03592">
    <property type="entry name" value="yidC_oxa1_cterm"/>
    <property type="match status" value="1"/>
</dbReference>
<comment type="subcellular location">
    <subcellularLocation>
        <location evidence="1">Cell membrane</location>
        <topology evidence="1">Multi-pass membrane protein</topology>
    </subcellularLocation>
    <subcellularLocation>
        <location evidence="9">Membrane</location>
        <topology evidence="9">Multi-pass membrane protein</topology>
    </subcellularLocation>
</comment>
<keyword evidence="2" id="KW-0813">Transport</keyword>
<dbReference type="InterPro" id="IPR001708">
    <property type="entry name" value="YidC/ALB3/OXA1/COX18"/>
</dbReference>
<dbReference type="AlphaFoldDB" id="A0A939HCW6"/>
<evidence type="ECO:0000256" key="10">
    <source>
        <dbReference type="SAM" id="Phobius"/>
    </source>
</evidence>
<gene>
    <name evidence="12" type="primary">yidC</name>
    <name evidence="12" type="ORF">J3A84_11460</name>
</gene>
<dbReference type="GO" id="GO:0015031">
    <property type="term" value="P:protein transport"/>
    <property type="evidence" value="ECO:0007669"/>
    <property type="project" value="UniProtKB-KW"/>
</dbReference>
<comment type="similarity">
    <text evidence="9">Belongs to the OXA1/ALB3/YidC family.</text>
</comment>
<dbReference type="GO" id="GO:0005886">
    <property type="term" value="C:plasma membrane"/>
    <property type="evidence" value="ECO:0007669"/>
    <property type="project" value="UniProtKB-SubCell"/>
</dbReference>
<keyword evidence="8" id="KW-0143">Chaperone</keyword>
<evidence type="ECO:0000256" key="4">
    <source>
        <dbReference type="ARBA" id="ARBA00022692"/>
    </source>
</evidence>
<keyword evidence="5" id="KW-0653">Protein transport</keyword>
<feature type="transmembrane region" description="Helical" evidence="10">
    <location>
        <begin position="139"/>
        <end position="159"/>
    </location>
</feature>
<evidence type="ECO:0000256" key="3">
    <source>
        <dbReference type="ARBA" id="ARBA00022475"/>
    </source>
</evidence>
<dbReference type="EMBL" id="JAFNJU010000008">
    <property type="protein sequence ID" value="MBO1265646.1"/>
    <property type="molecule type" value="Genomic_DNA"/>
</dbReference>
<reference evidence="12" key="1">
    <citation type="submission" date="2021-03" db="EMBL/GenBank/DDBJ databases">
        <title>Proteiniclasticum marinus sp. nov., isolated from tidal flat sediment.</title>
        <authorList>
            <person name="Namirimu T."/>
            <person name="Yang J.-A."/>
            <person name="Yang S.-H."/>
            <person name="Kim Y.-J."/>
            <person name="Kwon K.K."/>
        </authorList>
    </citation>
    <scope>NUCLEOTIDE SEQUENCE</scope>
    <source>
        <strain evidence="12">SCR006</strain>
    </source>
</reference>
<evidence type="ECO:0000256" key="7">
    <source>
        <dbReference type="ARBA" id="ARBA00023136"/>
    </source>
</evidence>
<feature type="domain" description="Membrane insertase YidC/Oxa/ALB C-terminal" evidence="11">
    <location>
        <begin position="30"/>
        <end position="216"/>
    </location>
</feature>
<dbReference type="Pfam" id="PF02096">
    <property type="entry name" value="60KD_IMP"/>
    <property type="match status" value="1"/>
</dbReference>
<evidence type="ECO:0000313" key="12">
    <source>
        <dbReference type="EMBL" id="MBO1265646.1"/>
    </source>
</evidence>
<sequence>MSQLNQLFIWIFEQLKSVVELFVADPGNQWGLTIVLFTILFNILMLPINLSQMKTMRKQQALQPEVAKIQAKYKNDPQKLQEMQMKLYKENGVNMFGGCLPLLITYPIFIAMFSVFRQLAADGRLTGFGFTPIIPDLSANHNIILSALSVGTMLLSTYVSTLKTKGQNNPAAASANKMQYMMAALFGWITYTSNSALGLYWVTGNTFRLIQGLILNAVDKKKSETVVKEK</sequence>
<evidence type="ECO:0000259" key="11">
    <source>
        <dbReference type="Pfam" id="PF02096"/>
    </source>
</evidence>
<evidence type="ECO:0000256" key="8">
    <source>
        <dbReference type="ARBA" id="ARBA00023186"/>
    </source>
</evidence>
<feature type="transmembrane region" description="Helical" evidence="10">
    <location>
        <begin position="93"/>
        <end position="119"/>
    </location>
</feature>
<evidence type="ECO:0000256" key="5">
    <source>
        <dbReference type="ARBA" id="ARBA00022927"/>
    </source>
</evidence>
<dbReference type="InterPro" id="IPR047196">
    <property type="entry name" value="YidC_ALB_C"/>
</dbReference>
<evidence type="ECO:0000256" key="1">
    <source>
        <dbReference type="ARBA" id="ARBA00004651"/>
    </source>
</evidence>
<dbReference type="PANTHER" id="PTHR12428:SF65">
    <property type="entry name" value="CYTOCHROME C OXIDASE ASSEMBLY PROTEIN COX18, MITOCHONDRIAL"/>
    <property type="match status" value="1"/>
</dbReference>
<evidence type="ECO:0000256" key="9">
    <source>
        <dbReference type="RuleBase" id="RU003945"/>
    </source>
</evidence>
<dbReference type="InterPro" id="IPR028055">
    <property type="entry name" value="YidC/Oxa/ALB_C"/>
</dbReference>
<dbReference type="PANTHER" id="PTHR12428">
    <property type="entry name" value="OXA1"/>
    <property type="match status" value="1"/>
</dbReference>
<keyword evidence="4 9" id="KW-0812">Transmembrane</keyword>
<keyword evidence="3" id="KW-1003">Cell membrane</keyword>
<dbReference type="GO" id="GO:0032977">
    <property type="term" value="F:membrane insertase activity"/>
    <property type="evidence" value="ECO:0007669"/>
    <property type="project" value="InterPro"/>
</dbReference>
<keyword evidence="6 10" id="KW-1133">Transmembrane helix</keyword>
<keyword evidence="13" id="KW-1185">Reference proteome</keyword>
<feature type="transmembrane region" description="Helical" evidence="10">
    <location>
        <begin position="180"/>
        <end position="202"/>
    </location>
</feature>
<dbReference type="Proteomes" id="UP000664218">
    <property type="component" value="Unassembled WGS sequence"/>
</dbReference>
<accession>A0A939HCW6</accession>
<dbReference type="RefSeq" id="WP_207600164.1">
    <property type="nucleotide sequence ID" value="NZ_JAFNJU010000008.1"/>
</dbReference>
<dbReference type="GO" id="GO:0051205">
    <property type="term" value="P:protein insertion into membrane"/>
    <property type="evidence" value="ECO:0007669"/>
    <property type="project" value="TreeGrafter"/>
</dbReference>
<feature type="transmembrane region" description="Helical" evidence="10">
    <location>
        <begin position="30"/>
        <end position="50"/>
    </location>
</feature>
<organism evidence="12 13">
    <name type="scientific">Proteiniclasticum aestuarii</name>
    <dbReference type="NCBI Taxonomy" id="2817862"/>
    <lineage>
        <taxon>Bacteria</taxon>
        <taxon>Bacillati</taxon>
        <taxon>Bacillota</taxon>
        <taxon>Clostridia</taxon>
        <taxon>Eubacteriales</taxon>
        <taxon>Clostridiaceae</taxon>
        <taxon>Proteiniclasticum</taxon>
    </lineage>
</organism>